<dbReference type="PROSITE" id="PS01124">
    <property type="entry name" value="HTH_ARAC_FAMILY_2"/>
    <property type="match status" value="1"/>
</dbReference>
<dbReference type="Pfam" id="PF12833">
    <property type="entry name" value="HTH_18"/>
    <property type="match status" value="1"/>
</dbReference>
<keyword evidence="6" id="KW-1185">Reference proteome</keyword>
<keyword evidence="3" id="KW-0804">Transcription</keyword>
<sequence length="273" mass="30763">MREVFHKPADQYEARGRLDPLGFRRHVDFRTEQPPPDLAPFVEHFWIISWEATLDSYGSEEVMHRPYVDIFISAQESGIQGTFSGRRTYLAAGTGRIVGARFRPGAFHAFWPGALAELQNQVADLQQAFPEADAAYLARVSSLDETAVAALTALLRTREPQPDPNVELINQIIAAIETADGPQTVAALASEFERSERWVQQLFRDYLGIGLKWLLQRHRLLAAAAQIRDTAKPDWTAIAYDLGYASQAHFNTHFKKALGRTPTQYKLWTSRAP</sequence>
<dbReference type="InterPro" id="IPR046532">
    <property type="entry name" value="DUF6597"/>
</dbReference>
<dbReference type="Gene3D" id="1.10.10.60">
    <property type="entry name" value="Homeodomain-like"/>
    <property type="match status" value="1"/>
</dbReference>
<proteinExistence type="predicted"/>
<evidence type="ECO:0000256" key="1">
    <source>
        <dbReference type="ARBA" id="ARBA00023015"/>
    </source>
</evidence>
<accession>A0ABY6CK89</accession>
<dbReference type="EMBL" id="CP104965">
    <property type="protein sequence ID" value="UXN71601.1"/>
    <property type="molecule type" value="Genomic_DNA"/>
</dbReference>
<dbReference type="SMART" id="SM00342">
    <property type="entry name" value="HTH_ARAC"/>
    <property type="match status" value="1"/>
</dbReference>
<dbReference type="RefSeq" id="WP_262171233.1">
    <property type="nucleotide sequence ID" value="NZ_CP104965.1"/>
</dbReference>
<dbReference type="Pfam" id="PF20240">
    <property type="entry name" value="DUF6597"/>
    <property type="match status" value="1"/>
</dbReference>
<evidence type="ECO:0000259" key="4">
    <source>
        <dbReference type="PROSITE" id="PS01124"/>
    </source>
</evidence>
<dbReference type="InterPro" id="IPR009057">
    <property type="entry name" value="Homeodomain-like_sf"/>
</dbReference>
<keyword evidence="1" id="KW-0805">Transcription regulation</keyword>
<dbReference type="InterPro" id="IPR018060">
    <property type="entry name" value="HTH_AraC"/>
</dbReference>
<evidence type="ECO:0000256" key="2">
    <source>
        <dbReference type="ARBA" id="ARBA00023125"/>
    </source>
</evidence>
<evidence type="ECO:0000313" key="6">
    <source>
        <dbReference type="Proteomes" id="UP001061862"/>
    </source>
</evidence>
<feature type="domain" description="HTH araC/xylS-type" evidence="4">
    <location>
        <begin position="166"/>
        <end position="268"/>
    </location>
</feature>
<organism evidence="5 6">
    <name type="scientific">Devosia neptuniae</name>
    <dbReference type="NCBI Taxonomy" id="191302"/>
    <lineage>
        <taxon>Bacteria</taxon>
        <taxon>Pseudomonadati</taxon>
        <taxon>Pseudomonadota</taxon>
        <taxon>Alphaproteobacteria</taxon>
        <taxon>Hyphomicrobiales</taxon>
        <taxon>Devosiaceae</taxon>
        <taxon>Devosia</taxon>
    </lineage>
</organism>
<evidence type="ECO:0000313" key="5">
    <source>
        <dbReference type="EMBL" id="UXN71601.1"/>
    </source>
</evidence>
<keyword evidence="2" id="KW-0238">DNA-binding</keyword>
<dbReference type="Proteomes" id="UP001061862">
    <property type="component" value="Chromosome"/>
</dbReference>
<gene>
    <name evidence="5" type="ORF">N8A98_10640</name>
</gene>
<reference evidence="5 6" key="1">
    <citation type="submission" date="2022-09" db="EMBL/GenBank/DDBJ databases">
        <title>Interaction between co-microsymbionts with complementary sets of symbiotic genes in legume-rhizobium systems.</title>
        <authorList>
            <person name="Safronova V."/>
            <person name="Sazanova A."/>
            <person name="Afonin A."/>
            <person name="Chirak E."/>
        </authorList>
    </citation>
    <scope>NUCLEOTIDE SEQUENCE [LARGE SCALE GENOMIC DNA]</scope>
    <source>
        <strain evidence="5 6">A18/4-1</strain>
    </source>
</reference>
<dbReference type="PANTHER" id="PTHR46796">
    <property type="entry name" value="HTH-TYPE TRANSCRIPTIONAL ACTIVATOR RHAS-RELATED"/>
    <property type="match status" value="1"/>
</dbReference>
<name>A0ABY6CK89_9HYPH</name>
<dbReference type="SUPFAM" id="SSF46689">
    <property type="entry name" value="Homeodomain-like"/>
    <property type="match status" value="1"/>
</dbReference>
<protein>
    <submittedName>
        <fullName evidence="5">AraC family transcriptional regulator</fullName>
    </submittedName>
</protein>
<dbReference type="InterPro" id="IPR050204">
    <property type="entry name" value="AraC_XylS_family_regulators"/>
</dbReference>
<evidence type="ECO:0000256" key="3">
    <source>
        <dbReference type="ARBA" id="ARBA00023163"/>
    </source>
</evidence>